<gene>
    <name evidence="2" type="ORF">FRC54_04740</name>
</gene>
<sequence length="236" mass="27131">MYEMKTRVGFSQVNENLEMPLSGIINELQDCATFHSQDTGYTMQWLTGKRRGWFVTDWQIRIHKSPVMGENVTVRTYPYRARGALASRYFTITDWDETPFVTANSLWVYMDLDRSEPTRAPQEMITAYGAGAPPTEDFGKRKIKFDGDLETVGQIKVNEIMIDSNGHMNNGKYIVLAESVLSGRGPFDFYRIEYKNQARKGDDLLIRCGEDNGRILVEISNKDLEPFMRLEALNEE</sequence>
<comment type="caution">
    <text evidence="2">The sequence shown here is derived from an EMBL/GenBank/DDBJ whole genome shotgun (WGS) entry which is preliminary data.</text>
</comment>
<evidence type="ECO:0000259" key="1">
    <source>
        <dbReference type="Pfam" id="PF01643"/>
    </source>
</evidence>
<dbReference type="EMBL" id="VOGC01000004">
    <property type="protein sequence ID" value="MQN01239.1"/>
    <property type="molecule type" value="Genomic_DNA"/>
</dbReference>
<organism evidence="2 3">
    <name type="scientific">Candidatus Weimeria bifida</name>
    <dbReference type="NCBI Taxonomy" id="2599074"/>
    <lineage>
        <taxon>Bacteria</taxon>
        <taxon>Bacillati</taxon>
        <taxon>Bacillota</taxon>
        <taxon>Clostridia</taxon>
        <taxon>Lachnospirales</taxon>
        <taxon>Lachnospiraceae</taxon>
        <taxon>Candidatus Weimeria</taxon>
    </lineage>
</organism>
<keyword evidence="3" id="KW-1185">Reference proteome</keyword>
<dbReference type="InterPro" id="IPR002864">
    <property type="entry name" value="Acyl-ACP_thioesterase_NHD"/>
</dbReference>
<dbReference type="Gene3D" id="3.10.129.10">
    <property type="entry name" value="Hotdog Thioesterase"/>
    <property type="match status" value="1"/>
</dbReference>
<evidence type="ECO:0000313" key="3">
    <source>
        <dbReference type="Proteomes" id="UP000460257"/>
    </source>
</evidence>
<feature type="domain" description="Acyl-ACP thioesterase N-terminal hotdog" evidence="1">
    <location>
        <begin position="2"/>
        <end position="128"/>
    </location>
</feature>
<dbReference type="GO" id="GO:0006633">
    <property type="term" value="P:fatty acid biosynthetic process"/>
    <property type="evidence" value="ECO:0007669"/>
    <property type="project" value="InterPro"/>
</dbReference>
<name>A0A6N7IYA5_9FIRM</name>
<accession>A0A6N7IYA5</accession>
<reference evidence="2" key="1">
    <citation type="journal article" date="2020" name="Appl. Environ. Microbiol.">
        <title>Medium-Chain Fatty Acid Synthesis by 'Candidatus Weimeria bifida' gen. nov., sp. nov., and 'Candidatus Pseudoramibacter fermentans' sp. nov.</title>
        <authorList>
            <person name="Scarborough M.J."/>
            <person name="Myers K.S."/>
            <person name="Donohue T.J."/>
            <person name="Noguera D.R."/>
        </authorList>
    </citation>
    <scope>NUCLEOTIDE SEQUENCE</scope>
    <source>
        <strain evidence="2">LCO1.1</strain>
    </source>
</reference>
<protein>
    <recommendedName>
        <fullName evidence="1">Acyl-ACP thioesterase N-terminal hotdog domain-containing protein</fullName>
    </recommendedName>
</protein>
<dbReference type="CDD" id="cd00586">
    <property type="entry name" value="4HBT"/>
    <property type="match status" value="1"/>
</dbReference>
<dbReference type="InterPro" id="IPR029069">
    <property type="entry name" value="HotDog_dom_sf"/>
</dbReference>
<dbReference type="GO" id="GO:0016790">
    <property type="term" value="F:thiolester hydrolase activity"/>
    <property type="evidence" value="ECO:0007669"/>
    <property type="project" value="InterPro"/>
</dbReference>
<dbReference type="Proteomes" id="UP000460257">
    <property type="component" value="Unassembled WGS sequence"/>
</dbReference>
<dbReference type="AlphaFoldDB" id="A0A6N7IYA5"/>
<dbReference type="Pfam" id="PF01643">
    <property type="entry name" value="Acyl-ACP_TE"/>
    <property type="match status" value="1"/>
</dbReference>
<proteinExistence type="predicted"/>
<dbReference type="SUPFAM" id="SSF54637">
    <property type="entry name" value="Thioesterase/thiol ester dehydrase-isomerase"/>
    <property type="match status" value="2"/>
</dbReference>
<evidence type="ECO:0000313" key="2">
    <source>
        <dbReference type="EMBL" id="MQN01239.1"/>
    </source>
</evidence>